<dbReference type="Gene3D" id="3.30.230.40">
    <property type="entry name" value="Imidazole glycerol phosphate dehydratase, domain 1"/>
    <property type="match status" value="2"/>
</dbReference>
<comment type="pathway">
    <text evidence="1 6 7">Amino-acid biosynthesis; L-histidine biosynthesis; L-histidine from 5-phospho-alpha-D-ribose 1-diphosphate: step 6/9.</text>
</comment>
<dbReference type="PROSITE" id="PS00955">
    <property type="entry name" value="IGP_DEHYDRATASE_2"/>
    <property type="match status" value="1"/>
</dbReference>
<dbReference type="InterPro" id="IPR020568">
    <property type="entry name" value="Ribosomal_Su5_D2-typ_SF"/>
</dbReference>
<dbReference type="InterPro" id="IPR038494">
    <property type="entry name" value="IGPD_sf"/>
</dbReference>
<organism evidence="8 9">
    <name type="scientific">Fodinibius sediminis</name>
    <dbReference type="NCBI Taxonomy" id="1214077"/>
    <lineage>
        <taxon>Bacteria</taxon>
        <taxon>Pseudomonadati</taxon>
        <taxon>Balneolota</taxon>
        <taxon>Balneolia</taxon>
        <taxon>Balneolales</taxon>
        <taxon>Balneolaceae</taxon>
        <taxon>Fodinibius</taxon>
    </lineage>
</organism>
<dbReference type="InterPro" id="IPR000807">
    <property type="entry name" value="ImidazoleglycerolP_deHydtase"/>
</dbReference>
<dbReference type="AlphaFoldDB" id="A0A521BX36"/>
<dbReference type="EMBL" id="FXTH01000004">
    <property type="protein sequence ID" value="SMO51777.1"/>
    <property type="molecule type" value="Genomic_DNA"/>
</dbReference>
<evidence type="ECO:0000256" key="3">
    <source>
        <dbReference type="ARBA" id="ARBA00022605"/>
    </source>
</evidence>
<dbReference type="EC" id="4.2.1.19" evidence="6 7"/>
<reference evidence="8 9" key="1">
    <citation type="submission" date="2017-05" db="EMBL/GenBank/DDBJ databases">
        <authorList>
            <person name="Varghese N."/>
            <person name="Submissions S."/>
        </authorList>
    </citation>
    <scope>NUCLEOTIDE SEQUENCE [LARGE SCALE GENOMIC DNA]</scope>
    <source>
        <strain evidence="8 9">DSM 21194</strain>
    </source>
</reference>
<dbReference type="CDD" id="cd07914">
    <property type="entry name" value="IGPD"/>
    <property type="match status" value="1"/>
</dbReference>
<proteinExistence type="inferred from homology"/>
<evidence type="ECO:0000256" key="7">
    <source>
        <dbReference type="RuleBase" id="RU000599"/>
    </source>
</evidence>
<dbReference type="GO" id="GO:0000105">
    <property type="term" value="P:L-histidine biosynthetic process"/>
    <property type="evidence" value="ECO:0007669"/>
    <property type="project" value="UniProtKB-UniRule"/>
</dbReference>
<evidence type="ECO:0000256" key="4">
    <source>
        <dbReference type="ARBA" id="ARBA00023102"/>
    </source>
</evidence>
<dbReference type="HAMAP" id="MF_00076">
    <property type="entry name" value="HisB"/>
    <property type="match status" value="1"/>
</dbReference>
<keyword evidence="3 6" id="KW-0028">Amino-acid biosynthesis</keyword>
<dbReference type="NCBIfam" id="NF002114">
    <property type="entry name" value="PRK00951.2-4"/>
    <property type="match status" value="1"/>
</dbReference>
<gene>
    <name evidence="6" type="primary">hisB</name>
    <name evidence="8" type="ORF">SAMN06265218_104151</name>
</gene>
<keyword evidence="4 6" id="KW-0368">Histidine biosynthesis</keyword>
<keyword evidence="5 6" id="KW-0456">Lyase</keyword>
<dbReference type="FunFam" id="3.30.230.40:FF:000001">
    <property type="entry name" value="Imidazoleglycerol-phosphate dehydratase HisB"/>
    <property type="match status" value="1"/>
</dbReference>
<sequence length="295" mass="32983">MKIWISSDAMAGRNDDLLRPGTLYGLQRLQQLGHSISYSMDFLSDRQQELLQNEQLAPASFEEDTAELLIRAEGSRLHATGDAETVEESEDWITLSQKICFPTRTASYQRQTAETDITIELNLDGTGVNNIDTGLSFFDHMLEQIAKHGLVDLDLHCDGDLDVDEHHTIEDVAIALGETITEALGNKIGIQRYAFVLPMDETAATVALDLSGRPYLKFEGTFKREKVGDFPTEMVKHFFYSLAMNLKATLHLSVEGENDHHQIEACFKGLARCLRAAVSRNERNANILPSTKNLL</sequence>
<dbReference type="GO" id="GO:0005737">
    <property type="term" value="C:cytoplasm"/>
    <property type="evidence" value="ECO:0007669"/>
    <property type="project" value="UniProtKB-SubCell"/>
</dbReference>
<dbReference type="UniPathway" id="UPA00031">
    <property type="reaction ID" value="UER00011"/>
</dbReference>
<evidence type="ECO:0000256" key="1">
    <source>
        <dbReference type="ARBA" id="ARBA00005047"/>
    </source>
</evidence>
<accession>A0A521BX36</accession>
<evidence type="ECO:0000256" key="5">
    <source>
        <dbReference type="ARBA" id="ARBA00023239"/>
    </source>
</evidence>
<evidence type="ECO:0000313" key="8">
    <source>
        <dbReference type="EMBL" id="SMO51777.1"/>
    </source>
</evidence>
<comment type="similarity">
    <text evidence="6 7">Belongs to the imidazoleglycerol-phosphate dehydratase family.</text>
</comment>
<dbReference type="PROSITE" id="PS00954">
    <property type="entry name" value="IGP_DEHYDRATASE_1"/>
    <property type="match status" value="1"/>
</dbReference>
<keyword evidence="9" id="KW-1185">Reference proteome</keyword>
<dbReference type="InterPro" id="IPR020565">
    <property type="entry name" value="ImidazoleglycerP_deHydtase_CS"/>
</dbReference>
<dbReference type="PANTHER" id="PTHR23133">
    <property type="entry name" value="IMIDAZOLEGLYCEROL-PHOSPHATE DEHYDRATASE HIS7"/>
    <property type="match status" value="1"/>
</dbReference>
<dbReference type="Pfam" id="PF00475">
    <property type="entry name" value="IGPD"/>
    <property type="match status" value="1"/>
</dbReference>
<protein>
    <recommendedName>
        <fullName evidence="2 6">Imidazoleglycerol-phosphate dehydratase</fullName>
        <shortName evidence="6">IGPD</shortName>
        <ecNumber evidence="6 7">4.2.1.19</ecNumber>
    </recommendedName>
</protein>
<evidence type="ECO:0000256" key="2">
    <source>
        <dbReference type="ARBA" id="ARBA00016664"/>
    </source>
</evidence>
<dbReference type="SUPFAM" id="SSF54211">
    <property type="entry name" value="Ribosomal protein S5 domain 2-like"/>
    <property type="match status" value="2"/>
</dbReference>
<evidence type="ECO:0000313" key="9">
    <source>
        <dbReference type="Proteomes" id="UP000317593"/>
    </source>
</evidence>
<name>A0A521BX36_9BACT</name>
<dbReference type="FunFam" id="3.30.230.40:FF:000003">
    <property type="entry name" value="Imidazoleglycerol-phosphate dehydratase HisB"/>
    <property type="match status" value="1"/>
</dbReference>
<dbReference type="Proteomes" id="UP000317593">
    <property type="component" value="Unassembled WGS sequence"/>
</dbReference>
<dbReference type="RefSeq" id="WP_142713667.1">
    <property type="nucleotide sequence ID" value="NZ_FXTH01000004.1"/>
</dbReference>
<keyword evidence="6" id="KW-0963">Cytoplasm</keyword>
<dbReference type="OrthoDB" id="9790411at2"/>
<comment type="subcellular location">
    <subcellularLocation>
        <location evidence="6 7">Cytoplasm</location>
    </subcellularLocation>
</comment>
<dbReference type="NCBIfam" id="NF002111">
    <property type="entry name" value="PRK00951.2-1"/>
    <property type="match status" value="1"/>
</dbReference>
<comment type="catalytic activity">
    <reaction evidence="6 7">
        <text>D-erythro-1-(imidazol-4-yl)glycerol 3-phosphate = 3-(imidazol-4-yl)-2-oxopropyl phosphate + H2O</text>
        <dbReference type="Rhea" id="RHEA:11040"/>
        <dbReference type="ChEBI" id="CHEBI:15377"/>
        <dbReference type="ChEBI" id="CHEBI:57766"/>
        <dbReference type="ChEBI" id="CHEBI:58278"/>
        <dbReference type="EC" id="4.2.1.19"/>
    </reaction>
</comment>
<evidence type="ECO:0000256" key="6">
    <source>
        <dbReference type="HAMAP-Rule" id="MF_00076"/>
    </source>
</evidence>
<dbReference type="PANTHER" id="PTHR23133:SF2">
    <property type="entry name" value="IMIDAZOLEGLYCEROL-PHOSPHATE DEHYDRATASE"/>
    <property type="match status" value="1"/>
</dbReference>
<dbReference type="GO" id="GO:0004424">
    <property type="term" value="F:imidazoleglycerol-phosphate dehydratase activity"/>
    <property type="evidence" value="ECO:0007669"/>
    <property type="project" value="UniProtKB-UniRule"/>
</dbReference>